<organism evidence="2 3">
    <name type="scientific">Exophiala mesophila</name>
    <name type="common">Black yeast-like fungus</name>
    <dbReference type="NCBI Taxonomy" id="212818"/>
    <lineage>
        <taxon>Eukaryota</taxon>
        <taxon>Fungi</taxon>
        <taxon>Dikarya</taxon>
        <taxon>Ascomycota</taxon>
        <taxon>Pezizomycotina</taxon>
        <taxon>Eurotiomycetes</taxon>
        <taxon>Chaetothyriomycetidae</taxon>
        <taxon>Chaetothyriales</taxon>
        <taxon>Herpotrichiellaceae</taxon>
        <taxon>Exophiala</taxon>
    </lineage>
</organism>
<keyword evidence="1" id="KW-0472">Membrane</keyword>
<keyword evidence="1" id="KW-0812">Transmembrane</keyword>
<evidence type="ECO:0000313" key="2">
    <source>
        <dbReference type="EMBL" id="RVX74757.1"/>
    </source>
</evidence>
<comment type="caution">
    <text evidence="2">The sequence shown here is derived from an EMBL/GenBank/DDBJ whole genome shotgun (WGS) entry which is preliminary data.</text>
</comment>
<sequence>MALHGFSNEIVSVPAPVTPPARSHRKSRRISRLRFPSFAHPTRAGTVKFDELNFQKPVPLTDEGKSLSREPSFDSLLPPKSAPRFSDLPLWWTSLIVTVPILAFTLTFVGFVIHYRLVDDASNPFITSSEATKSRGFILVNFSATRLVFIASSSSTLAPMLLSSLMTLWHIPTARRLAAITKARDVQELPTPHQLSMLIGLSAGSLDELRRYLFYRFNAVKARQPRILTRSALVLLLSIILAALIFAADTILHAFTTTVPYTQTSLSHEVSLQYGRGLMRECIGLDRSQNQGLPCTVLADASVGANAVARDAGEIISLGRNESLRNSIWTVESEDLQHGDLLILLPQTKDIPVGIDYSASTVGVSTQCVPSSRQCDVRMSEDTNSGSSYIIFNCTDNFRGILGAGADIVNNTIIWSHAEDPSTPNFNVKSDRNFQYAYFSDAELQEIYNSIGANLTNDGNSGELAMLDSALLNPIHMGVAGLIPVQNGEEGRKLAHDDAVFGISDQLIAYTLNCSVTSFDVEYTWVNGSVDNVRFEATTNGSVLELAHGMQAVGMPSLSQSQSFASLTSSADGLARRFANSHSVDSLALIASVMSPRANQQEATTDHLLVSQVDTLALAFLLVINSLFVVFAAALIFRAWCVHNPDTKDMVARLSVEGLAAMAFEDTVEKRVRRVNDTHQMFEESRIGDVSRKVGLMAYAGGGHVMVVEQPRL</sequence>
<reference evidence="2 3" key="1">
    <citation type="submission" date="2017-03" db="EMBL/GenBank/DDBJ databases">
        <title>Genomes of endolithic fungi from Antarctica.</title>
        <authorList>
            <person name="Coleine C."/>
            <person name="Masonjones S."/>
            <person name="Stajich J.E."/>
        </authorList>
    </citation>
    <scope>NUCLEOTIDE SEQUENCE [LARGE SCALE GENOMIC DNA]</scope>
    <source>
        <strain evidence="2 3">CCFEE 6314</strain>
    </source>
</reference>
<keyword evidence="1" id="KW-1133">Transmembrane helix</keyword>
<proteinExistence type="predicted"/>
<feature type="transmembrane region" description="Helical" evidence="1">
    <location>
        <begin position="616"/>
        <end position="640"/>
    </location>
</feature>
<feature type="transmembrane region" description="Helical" evidence="1">
    <location>
        <begin position="90"/>
        <end position="115"/>
    </location>
</feature>
<feature type="transmembrane region" description="Helical" evidence="1">
    <location>
        <begin position="233"/>
        <end position="255"/>
    </location>
</feature>
<dbReference type="EMBL" id="NAJM01000003">
    <property type="protein sequence ID" value="RVX74757.1"/>
    <property type="molecule type" value="Genomic_DNA"/>
</dbReference>
<dbReference type="OrthoDB" id="3344043at2759"/>
<dbReference type="VEuPathDB" id="FungiDB:PV10_06494"/>
<accession>A0A438NGB2</accession>
<dbReference type="AlphaFoldDB" id="A0A438NGB2"/>
<protein>
    <submittedName>
        <fullName evidence="2">Uncharacterized protein</fullName>
    </submittedName>
</protein>
<evidence type="ECO:0000313" key="3">
    <source>
        <dbReference type="Proteomes" id="UP000288859"/>
    </source>
</evidence>
<name>A0A438NGB2_EXOME</name>
<gene>
    <name evidence="2" type="ORF">B0A52_01034</name>
</gene>
<evidence type="ECO:0000256" key="1">
    <source>
        <dbReference type="SAM" id="Phobius"/>
    </source>
</evidence>
<dbReference type="Proteomes" id="UP000288859">
    <property type="component" value="Unassembled WGS sequence"/>
</dbReference>